<evidence type="ECO:0000313" key="1">
    <source>
        <dbReference type="EMBL" id="KAK8952710.1"/>
    </source>
</evidence>
<comment type="caution">
    <text evidence="1">The sequence shown here is derived from an EMBL/GenBank/DDBJ whole genome shotgun (WGS) entry which is preliminary data.</text>
</comment>
<gene>
    <name evidence="1" type="ORF">KSP40_PGU018754</name>
</gene>
<proteinExistence type="predicted"/>
<organism evidence="1 2">
    <name type="scientific">Platanthera guangdongensis</name>
    <dbReference type="NCBI Taxonomy" id="2320717"/>
    <lineage>
        <taxon>Eukaryota</taxon>
        <taxon>Viridiplantae</taxon>
        <taxon>Streptophyta</taxon>
        <taxon>Embryophyta</taxon>
        <taxon>Tracheophyta</taxon>
        <taxon>Spermatophyta</taxon>
        <taxon>Magnoliopsida</taxon>
        <taxon>Liliopsida</taxon>
        <taxon>Asparagales</taxon>
        <taxon>Orchidaceae</taxon>
        <taxon>Orchidoideae</taxon>
        <taxon>Orchideae</taxon>
        <taxon>Orchidinae</taxon>
        <taxon>Platanthera</taxon>
    </lineage>
</organism>
<name>A0ABR2LV12_9ASPA</name>
<sequence>MTSSHELSPLHGPVPTPSSRLPCELALLKAQYQTEDDACKLRAKSATRGGDGCFYMSFSYTLPRMCTPAECRAYCNVWNTRIGRAHPGCQVTQRGCDAEGATCRCEICPLDQPPGAPMRSMLDASKKLRHPNQRQTTVVEMG</sequence>
<reference evidence="1 2" key="1">
    <citation type="journal article" date="2022" name="Nat. Plants">
        <title>Genomes of leafy and leafless Platanthera orchids illuminate the evolution of mycoheterotrophy.</title>
        <authorList>
            <person name="Li M.H."/>
            <person name="Liu K.W."/>
            <person name="Li Z."/>
            <person name="Lu H.C."/>
            <person name="Ye Q.L."/>
            <person name="Zhang D."/>
            <person name="Wang J.Y."/>
            <person name="Li Y.F."/>
            <person name="Zhong Z.M."/>
            <person name="Liu X."/>
            <person name="Yu X."/>
            <person name="Liu D.K."/>
            <person name="Tu X.D."/>
            <person name="Liu B."/>
            <person name="Hao Y."/>
            <person name="Liao X.Y."/>
            <person name="Jiang Y.T."/>
            <person name="Sun W.H."/>
            <person name="Chen J."/>
            <person name="Chen Y.Q."/>
            <person name="Ai Y."/>
            <person name="Zhai J.W."/>
            <person name="Wu S.S."/>
            <person name="Zhou Z."/>
            <person name="Hsiao Y.Y."/>
            <person name="Wu W.L."/>
            <person name="Chen Y.Y."/>
            <person name="Lin Y.F."/>
            <person name="Hsu J.L."/>
            <person name="Li C.Y."/>
            <person name="Wang Z.W."/>
            <person name="Zhao X."/>
            <person name="Zhong W.Y."/>
            <person name="Ma X.K."/>
            <person name="Ma L."/>
            <person name="Huang J."/>
            <person name="Chen G.Z."/>
            <person name="Huang M.Z."/>
            <person name="Huang L."/>
            <person name="Peng D.H."/>
            <person name="Luo Y.B."/>
            <person name="Zou S.Q."/>
            <person name="Chen S.P."/>
            <person name="Lan S."/>
            <person name="Tsai W.C."/>
            <person name="Van de Peer Y."/>
            <person name="Liu Z.J."/>
        </authorList>
    </citation>
    <scope>NUCLEOTIDE SEQUENCE [LARGE SCALE GENOMIC DNA]</scope>
    <source>
        <strain evidence="1">Lor288</strain>
    </source>
</reference>
<accession>A0ABR2LV12</accession>
<evidence type="ECO:0000313" key="2">
    <source>
        <dbReference type="Proteomes" id="UP001412067"/>
    </source>
</evidence>
<protein>
    <submittedName>
        <fullName evidence="1">Uncharacterized protein</fullName>
    </submittedName>
</protein>
<keyword evidence="2" id="KW-1185">Reference proteome</keyword>
<dbReference type="Proteomes" id="UP001412067">
    <property type="component" value="Unassembled WGS sequence"/>
</dbReference>
<dbReference type="EMBL" id="JBBWWR010000014">
    <property type="protein sequence ID" value="KAK8952710.1"/>
    <property type="molecule type" value="Genomic_DNA"/>
</dbReference>